<comment type="caution">
    <text evidence="18">The sequence shown here is derived from an EMBL/GenBank/DDBJ whole genome shotgun (WGS) entry which is preliminary data.</text>
</comment>
<sequence>MTYQQHKRATHRREKVQKRRQSIKSKLLVTFIVISTVILALSLGALVSVFAYVDTLIPSDLTIAAASESTFIYDRNGEFLYEIHGDERRTNIPNEQIPEVIKQATIALEDKFFYEHKGVDLTGVVRSALLNVSTGSTVGGSTITQQLVREVFLTPEKTITRKVTEIFTAIRIEQRYSKEEILASYLNQINYGSGSYGIQAAAERYFRKNADELTLGEAAVLVGIPQRPTGNSPFSGKTFDLQDYLEIDIANPLDWYQQQCVRFSKIENERTVIDIWRQRQIKTLKLMMEQDFITLEQANAALDEPMAFTRPYETINAPHFVIYIRDLLTEKYGEKVIREGGLRVYTSLDMNLQRQAEQIVSDHVDEIRSQFNAHNASLMAMDPTTGEILAYVGSVDYFDEANDGNVDVVQFARQPGSSFKPFAYATAFKKGFSTESTVLDFYTDFGGGYRPRNYDGREHGVVTLRQGLANSYNVPAVKALYLGGIQQTVDTATDLGITTLDGQADNCGLSLTLGCPEVRLFDMVTAYSGFATMGKKVTPQPILKITDSAGTIVEELQPAEGAQVLDAGIAYMIADILSDNEARASAFGYNSALKVSRRAAVKTGTTNDIKDNWTVGFTPDLTVGVWVGNNNGDPLTGHASGVTGAAPIWHDFMEAAFGTVEATSWYPFPDSLGSVEIDNFSGFLPGPDTGDQVRSTLMLKSFISLLPVDDRRVKLTIDTSNNLIANPATPPELRQEKIFFKLKPEIPEEDPSYTRWNKAIEDYLNKLRETDPASPYLIPTEVSQSYYNGSNVPTVSILSHTNDQTVTSGTVTLEAAALGPYALTSVKFYLNNSPVSTITQMQDRYSYGYTLADGTYTLKVEATDDHGATGRAQVIIKVDTTFHIDITSPANHAIVGPTFLVQTGINSPGTVSSVVFKVDGTAQMTISTAPFEATLSASSGSHTINVVATDSASGTASDNIQVTVDADPPASFSPSGTCTIATGSTCPLSANPSDVGGAGIGHIEFYVNDALMQDFTSTSATYIFTPAAAGSYTVYAVAYDKVGNQRKSTVMTVTVS</sequence>
<dbReference type="SUPFAM" id="SSF56601">
    <property type="entry name" value="beta-lactamase/transpeptidase-like"/>
    <property type="match status" value="1"/>
</dbReference>
<dbReference type="InterPro" id="IPR001264">
    <property type="entry name" value="Glyco_trans_51"/>
</dbReference>
<dbReference type="EMBL" id="MNZT01000068">
    <property type="protein sequence ID" value="OIP97110.1"/>
    <property type="molecule type" value="Genomic_DNA"/>
</dbReference>
<organism evidence="18 19">
    <name type="scientific">Candidatus Wirthbacteria bacterium CG2_30_54_11</name>
    <dbReference type="NCBI Taxonomy" id="1817892"/>
    <lineage>
        <taxon>Bacteria</taxon>
        <taxon>Candidatus Wirthbacteria</taxon>
    </lineage>
</organism>
<keyword evidence="5" id="KW-0328">Glycosyltransferase</keyword>
<dbReference type="GO" id="GO:0006508">
    <property type="term" value="P:proteolysis"/>
    <property type="evidence" value="ECO:0007669"/>
    <property type="project" value="UniProtKB-KW"/>
</dbReference>
<name>A0A1J5IXX7_9BACT</name>
<evidence type="ECO:0000256" key="1">
    <source>
        <dbReference type="ARBA" id="ARBA00004236"/>
    </source>
</evidence>
<dbReference type="GO" id="GO:0008658">
    <property type="term" value="F:penicillin binding"/>
    <property type="evidence" value="ECO:0007669"/>
    <property type="project" value="InterPro"/>
</dbReference>
<comment type="catalytic activity">
    <reaction evidence="14">
        <text>[GlcNAc-(1-&gt;4)-Mur2Ac(oyl-L-Ala-gamma-D-Glu-L-Lys-D-Ala-D-Ala)](n)-di-trans,octa-cis-undecaprenyl diphosphate + beta-D-GlcNAc-(1-&gt;4)-Mur2Ac(oyl-L-Ala-gamma-D-Glu-L-Lys-D-Ala-D-Ala)-di-trans,octa-cis-undecaprenyl diphosphate = [GlcNAc-(1-&gt;4)-Mur2Ac(oyl-L-Ala-gamma-D-Glu-L-Lys-D-Ala-D-Ala)](n+1)-di-trans,octa-cis-undecaprenyl diphosphate + di-trans,octa-cis-undecaprenyl diphosphate + H(+)</text>
        <dbReference type="Rhea" id="RHEA:23708"/>
        <dbReference type="Rhea" id="RHEA-COMP:9602"/>
        <dbReference type="Rhea" id="RHEA-COMP:9603"/>
        <dbReference type="ChEBI" id="CHEBI:15378"/>
        <dbReference type="ChEBI" id="CHEBI:58405"/>
        <dbReference type="ChEBI" id="CHEBI:60033"/>
        <dbReference type="ChEBI" id="CHEBI:78435"/>
        <dbReference type="EC" id="2.4.99.28"/>
    </reaction>
</comment>
<evidence type="ECO:0000256" key="14">
    <source>
        <dbReference type="ARBA" id="ARBA00049902"/>
    </source>
</evidence>
<evidence type="ECO:0000256" key="10">
    <source>
        <dbReference type="ARBA" id="ARBA00023136"/>
    </source>
</evidence>
<evidence type="ECO:0000259" key="16">
    <source>
        <dbReference type="Pfam" id="PF00905"/>
    </source>
</evidence>
<evidence type="ECO:0000256" key="5">
    <source>
        <dbReference type="ARBA" id="ARBA00022676"/>
    </source>
</evidence>
<dbReference type="InterPro" id="IPR013783">
    <property type="entry name" value="Ig-like_fold"/>
</dbReference>
<dbReference type="STRING" id="1817892.AUK40_03960"/>
<dbReference type="InterPro" id="IPR012338">
    <property type="entry name" value="Beta-lactam/transpept-like"/>
</dbReference>
<keyword evidence="6" id="KW-0808">Transferase</keyword>
<evidence type="ECO:0000259" key="17">
    <source>
        <dbReference type="Pfam" id="PF00912"/>
    </source>
</evidence>
<evidence type="ECO:0000313" key="18">
    <source>
        <dbReference type="EMBL" id="OIP97110.1"/>
    </source>
</evidence>
<evidence type="ECO:0000256" key="6">
    <source>
        <dbReference type="ARBA" id="ARBA00022679"/>
    </source>
</evidence>
<feature type="domain" description="Glycosyl transferase family 51" evidence="17">
    <location>
        <begin position="77"/>
        <end position="235"/>
    </location>
</feature>
<dbReference type="AlphaFoldDB" id="A0A1J5IXX7"/>
<dbReference type="Proteomes" id="UP000183245">
    <property type="component" value="Unassembled WGS sequence"/>
</dbReference>
<dbReference type="PANTHER" id="PTHR32282:SF11">
    <property type="entry name" value="PENICILLIN-BINDING PROTEIN 1B"/>
    <property type="match status" value="1"/>
</dbReference>
<keyword evidence="9" id="KW-0573">Peptidoglycan synthesis</keyword>
<reference evidence="18 19" key="1">
    <citation type="journal article" date="2016" name="Environ. Microbiol.">
        <title>Genomic resolution of a cold subsurface aquifer community provides metabolic insights for novel microbes adapted to high CO concentrations.</title>
        <authorList>
            <person name="Probst A.J."/>
            <person name="Castelle C.J."/>
            <person name="Singh A."/>
            <person name="Brown C.T."/>
            <person name="Anantharaman K."/>
            <person name="Sharon I."/>
            <person name="Hug L.A."/>
            <person name="Burstein D."/>
            <person name="Emerson J.B."/>
            <person name="Thomas B.C."/>
            <person name="Banfield J.F."/>
        </authorList>
    </citation>
    <scope>NUCLEOTIDE SEQUENCE [LARGE SCALE GENOMIC DNA]</scope>
    <source>
        <strain evidence="18">CG2_30_54_11</strain>
    </source>
</reference>
<keyword evidence="12" id="KW-0961">Cell wall biogenesis/degradation</keyword>
<dbReference type="Pfam" id="PF00905">
    <property type="entry name" value="Transpeptidase"/>
    <property type="match status" value="1"/>
</dbReference>
<dbReference type="PANTHER" id="PTHR32282">
    <property type="entry name" value="BINDING PROTEIN TRANSPEPTIDASE, PUTATIVE-RELATED"/>
    <property type="match status" value="1"/>
</dbReference>
<keyword evidence="8" id="KW-0133">Cell shape</keyword>
<evidence type="ECO:0000256" key="7">
    <source>
        <dbReference type="ARBA" id="ARBA00022801"/>
    </source>
</evidence>
<keyword evidence="15" id="KW-1133">Transmembrane helix</keyword>
<dbReference type="Pfam" id="PF00912">
    <property type="entry name" value="Transgly"/>
    <property type="match status" value="1"/>
</dbReference>
<keyword evidence="2" id="KW-1003">Cell membrane</keyword>
<dbReference type="InterPro" id="IPR050396">
    <property type="entry name" value="Glycosyltr_51/Transpeptidase"/>
</dbReference>
<keyword evidence="7" id="KW-0378">Hydrolase</keyword>
<evidence type="ECO:0000256" key="3">
    <source>
        <dbReference type="ARBA" id="ARBA00022645"/>
    </source>
</evidence>
<comment type="subcellular location">
    <subcellularLocation>
        <location evidence="1">Cell membrane</location>
    </subcellularLocation>
</comment>
<feature type="domain" description="Penicillin-binding protein transpeptidase" evidence="16">
    <location>
        <begin position="377"/>
        <end position="653"/>
    </location>
</feature>
<evidence type="ECO:0000313" key="19">
    <source>
        <dbReference type="Proteomes" id="UP000183245"/>
    </source>
</evidence>
<evidence type="ECO:0000256" key="15">
    <source>
        <dbReference type="SAM" id="Phobius"/>
    </source>
</evidence>
<gene>
    <name evidence="18" type="ORF">AUK40_03960</name>
</gene>
<dbReference type="SUPFAM" id="SSF53955">
    <property type="entry name" value="Lysozyme-like"/>
    <property type="match status" value="1"/>
</dbReference>
<keyword evidence="4" id="KW-0645">Protease</keyword>
<dbReference type="Gene3D" id="3.40.710.10">
    <property type="entry name" value="DD-peptidase/beta-lactamase superfamily"/>
    <property type="match status" value="1"/>
</dbReference>
<dbReference type="SUPFAM" id="SSF49299">
    <property type="entry name" value="PKD domain"/>
    <property type="match status" value="1"/>
</dbReference>
<dbReference type="InterPro" id="IPR035986">
    <property type="entry name" value="PKD_dom_sf"/>
</dbReference>
<dbReference type="GO" id="GO:0004180">
    <property type="term" value="F:carboxypeptidase activity"/>
    <property type="evidence" value="ECO:0007669"/>
    <property type="project" value="UniProtKB-KW"/>
</dbReference>
<keyword evidence="11" id="KW-0511">Multifunctional enzyme</keyword>
<dbReference type="GO" id="GO:0008955">
    <property type="term" value="F:peptidoglycan glycosyltransferase activity"/>
    <property type="evidence" value="ECO:0007669"/>
    <property type="project" value="UniProtKB-EC"/>
</dbReference>
<dbReference type="GO" id="GO:0005886">
    <property type="term" value="C:plasma membrane"/>
    <property type="evidence" value="ECO:0007669"/>
    <property type="project" value="UniProtKB-SubCell"/>
</dbReference>
<keyword evidence="10 15" id="KW-0472">Membrane</keyword>
<evidence type="ECO:0000256" key="8">
    <source>
        <dbReference type="ARBA" id="ARBA00022960"/>
    </source>
</evidence>
<keyword evidence="3" id="KW-0121">Carboxypeptidase</keyword>
<evidence type="ECO:0000256" key="11">
    <source>
        <dbReference type="ARBA" id="ARBA00023268"/>
    </source>
</evidence>
<dbReference type="InterPro" id="IPR023346">
    <property type="entry name" value="Lysozyme-like_dom_sf"/>
</dbReference>
<evidence type="ECO:0000256" key="12">
    <source>
        <dbReference type="ARBA" id="ARBA00023316"/>
    </source>
</evidence>
<proteinExistence type="predicted"/>
<dbReference type="Gene3D" id="2.60.40.10">
    <property type="entry name" value="Immunoglobulins"/>
    <property type="match status" value="3"/>
</dbReference>
<dbReference type="GO" id="GO:0008360">
    <property type="term" value="P:regulation of cell shape"/>
    <property type="evidence" value="ECO:0007669"/>
    <property type="project" value="UniProtKB-KW"/>
</dbReference>
<evidence type="ECO:0000256" key="9">
    <source>
        <dbReference type="ARBA" id="ARBA00022984"/>
    </source>
</evidence>
<dbReference type="GO" id="GO:0030288">
    <property type="term" value="C:outer membrane-bounded periplasmic space"/>
    <property type="evidence" value="ECO:0007669"/>
    <property type="project" value="TreeGrafter"/>
</dbReference>
<keyword evidence="15" id="KW-0812">Transmembrane</keyword>
<feature type="transmembrane region" description="Helical" evidence="15">
    <location>
        <begin position="27"/>
        <end position="53"/>
    </location>
</feature>
<evidence type="ECO:0000256" key="13">
    <source>
        <dbReference type="ARBA" id="ARBA00044770"/>
    </source>
</evidence>
<dbReference type="InterPro" id="IPR036950">
    <property type="entry name" value="PBP_transglycosylase"/>
</dbReference>
<dbReference type="Pfam" id="PF17957">
    <property type="entry name" value="Big_7"/>
    <property type="match status" value="2"/>
</dbReference>
<protein>
    <recommendedName>
        <fullName evidence="13">peptidoglycan glycosyltransferase</fullName>
        <ecNumber evidence="13">2.4.99.28</ecNumber>
    </recommendedName>
</protein>
<evidence type="ECO:0000256" key="4">
    <source>
        <dbReference type="ARBA" id="ARBA00022670"/>
    </source>
</evidence>
<dbReference type="InterPro" id="IPR001460">
    <property type="entry name" value="PCN-bd_Tpept"/>
</dbReference>
<dbReference type="Gene3D" id="1.10.3810.10">
    <property type="entry name" value="Biosynthetic peptidoglycan transglycosylase-like"/>
    <property type="match status" value="1"/>
</dbReference>
<accession>A0A1J5IXX7</accession>
<dbReference type="GO" id="GO:0009252">
    <property type="term" value="P:peptidoglycan biosynthetic process"/>
    <property type="evidence" value="ECO:0007669"/>
    <property type="project" value="UniProtKB-KW"/>
</dbReference>
<evidence type="ECO:0000256" key="2">
    <source>
        <dbReference type="ARBA" id="ARBA00022475"/>
    </source>
</evidence>
<dbReference type="EC" id="2.4.99.28" evidence="13"/>
<dbReference type="GO" id="GO:0071555">
    <property type="term" value="P:cell wall organization"/>
    <property type="evidence" value="ECO:0007669"/>
    <property type="project" value="UniProtKB-KW"/>
</dbReference>